<dbReference type="GO" id="GO:0140359">
    <property type="term" value="F:ABC-type transporter activity"/>
    <property type="evidence" value="ECO:0007669"/>
    <property type="project" value="InterPro"/>
</dbReference>
<evidence type="ECO:0000256" key="7">
    <source>
        <dbReference type="SAM" id="MobiDB-lite"/>
    </source>
</evidence>
<feature type="transmembrane region" description="Helical" evidence="8">
    <location>
        <begin position="255"/>
        <end position="277"/>
    </location>
</feature>
<evidence type="ECO:0000256" key="2">
    <source>
        <dbReference type="ARBA" id="ARBA00022692"/>
    </source>
</evidence>
<evidence type="ECO:0000256" key="1">
    <source>
        <dbReference type="ARBA" id="ARBA00004651"/>
    </source>
</evidence>
<dbReference type="PROSITE" id="PS50893">
    <property type="entry name" value="ABC_TRANSPORTER_2"/>
    <property type="match status" value="2"/>
</dbReference>
<keyword evidence="2 8" id="KW-0812">Transmembrane</keyword>
<comment type="subcellular location">
    <subcellularLocation>
        <location evidence="1">Cell membrane</location>
        <topology evidence="1">Multi-pass membrane protein</topology>
    </subcellularLocation>
</comment>
<dbReference type="InterPro" id="IPR017871">
    <property type="entry name" value="ABC_transporter-like_CS"/>
</dbReference>
<dbReference type="NCBIfam" id="TIGR02868">
    <property type="entry name" value="CydC"/>
    <property type="match status" value="1"/>
</dbReference>
<dbReference type="SUPFAM" id="SSF90123">
    <property type="entry name" value="ABC transporter transmembrane region"/>
    <property type="match status" value="2"/>
</dbReference>
<keyword evidence="5 8" id="KW-1133">Transmembrane helix</keyword>
<feature type="transmembrane region" description="Helical" evidence="8">
    <location>
        <begin position="637"/>
        <end position="656"/>
    </location>
</feature>
<dbReference type="EMBL" id="WBKB01000007">
    <property type="protein sequence ID" value="KAB1641881.1"/>
    <property type="molecule type" value="Genomic_DNA"/>
</dbReference>
<dbReference type="InterPro" id="IPR014223">
    <property type="entry name" value="ABC_CydC/D"/>
</dbReference>
<feature type="transmembrane region" description="Helical" evidence="8">
    <location>
        <begin position="756"/>
        <end position="778"/>
    </location>
</feature>
<accession>A0A7J5B8Y0</accession>
<dbReference type="Gene3D" id="1.20.1560.10">
    <property type="entry name" value="ABC transporter type 1, transmembrane domain"/>
    <property type="match status" value="2"/>
</dbReference>
<feature type="region of interest" description="Disordered" evidence="7">
    <location>
        <begin position="1"/>
        <end position="31"/>
    </location>
</feature>
<evidence type="ECO:0000313" key="11">
    <source>
        <dbReference type="EMBL" id="KAB1641881.1"/>
    </source>
</evidence>
<comment type="caution">
    <text evidence="11">The sequence shown here is derived from an EMBL/GenBank/DDBJ whole genome shotgun (WGS) entry which is preliminary data.</text>
</comment>
<feature type="compositionally biased region" description="Polar residues" evidence="7">
    <location>
        <begin position="1"/>
        <end position="20"/>
    </location>
</feature>
<dbReference type="PANTHER" id="PTHR24221:SF653">
    <property type="entry name" value="TRANSPORT ATP-BINDING PROTEIN CYDC"/>
    <property type="match status" value="1"/>
</dbReference>
<feature type="transmembrane region" description="Helical" evidence="8">
    <location>
        <begin position="283"/>
        <end position="303"/>
    </location>
</feature>
<dbReference type="PROSITE" id="PS50929">
    <property type="entry name" value="ABC_TM1F"/>
    <property type="match status" value="2"/>
</dbReference>
<dbReference type="PROSITE" id="PS00211">
    <property type="entry name" value="ABC_TRANSPORTER_1"/>
    <property type="match status" value="2"/>
</dbReference>
<feature type="domain" description="ABC transmembrane type-1" evidence="10">
    <location>
        <begin position="642"/>
        <end position="926"/>
    </location>
</feature>
<evidence type="ECO:0000313" key="12">
    <source>
        <dbReference type="Proteomes" id="UP000433493"/>
    </source>
</evidence>
<dbReference type="SMART" id="SM00382">
    <property type="entry name" value="AAA"/>
    <property type="match status" value="2"/>
</dbReference>
<dbReference type="Pfam" id="PF00664">
    <property type="entry name" value="ABC_membrane"/>
    <property type="match status" value="1"/>
</dbReference>
<feature type="region of interest" description="Disordered" evidence="7">
    <location>
        <begin position="599"/>
        <end position="620"/>
    </location>
</feature>
<feature type="domain" description="ABC transporter" evidence="9">
    <location>
        <begin position="353"/>
        <end position="592"/>
    </location>
</feature>
<name>A0A7J5B8Y0_9MICO</name>
<feature type="transmembrane region" description="Helical" evidence="8">
    <location>
        <begin position="65"/>
        <end position="89"/>
    </location>
</feature>
<dbReference type="InterPro" id="IPR039421">
    <property type="entry name" value="Type_1_exporter"/>
</dbReference>
<gene>
    <name evidence="11" type="primary">cydC</name>
    <name evidence="11" type="ORF">F8O05_11180</name>
</gene>
<feature type="transmembrane region" description="Helical" evidence="8">
    <location>
        <begin position="40"/>
        <end position="59"/>
    </location>
</feature>
<keyword evidence="4" id="KW-0067">ATP-binding</keyword>
<reference evidence="11 12" key="1">
    <citation type="submission" date="2019-09" db="EMBL/GenBank/DDBJ databases">
        <title>Phylogeny of genus Pseudoclavibacter and closely related genus.</title>
        <authorList>
            <person name="Li Y."/>
        </authorList>
    </citation>
    <scope>NUCLEOTIDE SEQUENCE [LARGE SCALE GENOMIC DNA]</scope>
    <source>
        <strain evidence="11 12">KCTC 13959</strain>
    </source>
</reference>
<sequence length="1200" mass="127493">MTTTTPSAQPESERLSTMTKTRLRQSRSPIAGLGRDGKRALSVLAVVAAMNAAGFVLVAEALARAISGVFAGAAFDLGFLWLGLAGVVLRAGATWANRIYSARAVTASKIEIRRGLAQRALRGSDNSTGALGTLGTRGVDDLDEYFTTFLPALVSALIIPFVLIVRILFADWLSALIIVLTIPLVPLFMILIGFVTRDAVDQAQDSLLRLSGHLVELARGLPVLVGLGRVRDQVGALERLSDEYRQRTMRTLRTVFMSSLAMELISTISMAVIAVFIGVRLVYGGLDLEVGLLVLILAPDCYAPFRQAGSAYHSAEDGVAALDRVQAVRESPLPEPLWDAAESTTAAGVPQAVSATDFRVAFLGRAPLFEHLAFTAPAGTMTLLDGASGTGKTTILAALAGKLGSTEPGEPSPLVSGNITGIDPQRLAWVPQHPHAFGESVLDELVLHARLVGTTDPGSTTQEARLAAKRMLDELGLSATVTDPETTPPHALSPGELRRLAIARALLRIDAGATTALLDEPTAHLDGHSADLVRAAIARRRGKATMILASHAPIVHAMCDHRIPLTRAAAEGTMRLEMDTSSEPDKLGAAAHDHAPVLGELETDGDSGQRPDALEDGTVGQSPRASLWQLFRLLKPAGWAFALGTLLAVAAVIFGITQTSISGWLIVRAAEQPPILLLMVAIVGVRFFGIGRSVLRYLERLQIHDAVFRLAGQLRRRLWDALASTALRFKRLRTGPAALDLLVREVDAIRDELPRVVLPQLVSAATLAALVIAAAIWLPEAVAPVLLLAIVALLLAPALIRLADRRLTSDEEHARARLSQRFTALVEAGPEIAVHRVETAPLRELAELEVEAMRLSCRSAWVRGAAHGLIVAATISAVLWLTATAWSPGGVTPSTDAKLLTAFALGMLALIEPMTDGVTAVQRWPRLQLLLDSVQRVLGVSVADEAGDSSEEALEPNPVSSYSAPNQSQPALVLAAVTGQWPEQSAAVFEQLSVTVERGQWLTVTGPSGSGKSTLLATVMGHLPPRGGQVLIHGQRVLADTAGHIAWCPQESHLFNSTLRGNLVLARPSADRPTDQELESTLQLVGLGEFFDSLADGLDTRIGADGSWLSGGQRQRVAIARTLLTKAPVVLLDEPTAHLDEEAAQSLMRDLRIALADRAVVCVTHRLTEQQPGDIQLQLPMSGAASDAELVGLGVAVARG</sequence>
<dbReference type="GO" id="GO:0016887">
    <property type="term" value="F:ATP hydrolysis activity"/>
    <property type="evidence" value="ECO:0007669"/>
    <property type="project" value="InterPro"/>
</dbReference>
<dbReference type="PANTHER" id="PTHR24221">
    <property type="entry name" value="ATP-BINDING CASSETTE SUB-FAMILY B"/>
    <property type="match status" value="1"/>
</dbReference>
<feature type="domain" description="ABC transporter" evidence="9">
    <location>
        <begin position="972"/>
        <end position="1197"/>
    </location>
</feature>
<feature type="transmembrane region" description="Helical" evidence="8">
    <location>
        <begin position="864"/>
        <end position="887"/>
    </location>
</feature>
<feature type="domain" description="ABC transmembrane type-1" evidence="10">
    <location>
        <begin position="40"/>
        <end position="317"/>
    </location>
</feature>
<evidence type="ECO:0000259" key="10">
    <source>
        <dbReference type="PROSITE" id="PS50929"/>
    </source>
</evidence>
<dbReference type="CDD" id="cd18584">
    <property type="entry name" value="ABC_6TM_AarD_CydD"/>
    <property type="match status" value="1"/>
</dbReference>
<feature type="transmembrane region" description="Helical" evidence="8">
    <location>
        <begin position="676"/>
        <end position="695"/>
    </location>
</feature>
<dbReference type="GO" id="GO:0005524">
    <property type="term" value="F:ATP binding"/>
    <property type="evidence" value="ECO:0007669"/>
    <property type="project" value="UniProtKB-KW"/>
</dbReference>
<dbReference type="GO" id="GO:0034040">
    <property type="term" value="F:ATPase-coupled lipid transmembrane transporter activity"/>
    <property type="evidence" value="ECO:0007669"/>
    <property type="project" value="TreeGrafter"/>
</dbReference>
<evidence type="ECO:0000256" key="8">
    <source>
        <dbReference type="SAM" id="Phobius"/>
    </source>
</evidence>
<feature type="transmembrane region" description="Helical" evidence="8">
    <location>
        <begin position="145"/>
        <end position="169"/>
    </location>
</feature>
<dbReference type="Pfam" id="PF00005">
    <property type="entry name" value="ABC_tran"/>
    <property type="match status" value="2"/>
</dbReference>
<proteinExistence type="predicted"/>
<protein>
    <submittedName>
        <fullName evidence="11">Thiol reductant ABC exporter subunit CydC</fullName>
    </submittedName>
</protein>
<dbReference type="AlphaFoldDB" id="A0A7J5B8Y0"/>
<keyword evidence="6 8" id="KW-0472">Membrane</keyword>
<dbReference type="SUPFAM" id="SSF52540">
    <property type="entry name" value="P-loop containing nucleoside triphosphate hydrolases"/>
    <property type="match status" value="2"/>
</dbReference>
<dbReference type="Proteomes" id="UP000433493">
    <property type="component" value="Unassembled WGS sequence"/>
</dbReference>
<dbReference type="InterPro" id="IPR003439">
    <property type="entry name" value="ABC_transporter-like_ATP-bd"/>
</dbReference>
<organism evidence="11 12">
    <name type="scientific">Gulosibacter chungangensis</name>
    <dbReference type="NCBI Taxonomy" id="979746"/>
    <lineage>
        <taxon>Bacteria</taxon>
        <taxon>Bacillati</taxon>
        <taxon>Actinomycetota</taxon>
        <taxon>Actinomycetes</taxon>
        <taxon>Micrococcales</taxon>
        <taxon>Microbacteriaceae</taxon>
        <taxon>Gulosibacter</taxon>
    </lineage>
</organism>
<evidence type="ECO:0000259" key="9">
    <source>
        <dbReference type="PROSITE" id="PS50893"/>
    </source>
</evidence>
<dbReference type="OrthoDB" id="3237158at2"/>
<dbReference type="InterPro" id="IPR036640">
    <property type="entry name" value="ABC1_TM_sf"/>
</dbReference>
<keyword evidence="12" id="KW-1185">Reference proteome</keyword>
<evidence type="ECO:0000256" key="3">
    <source>
        <dbReference type="ARBA" id="ARBA00022741"/>
    </source>
</evidence>
<dbReference type="InterPro" id="IPR027417">
    <property type="entry name" value="P-loop_NTPase"/>
</dbReference>
<dbReference type="InterPro" id="IPR011527">
    <property type="entry name" value="ABC1_TM_dom"/>
</dbReference>
<dbReference type="GO" id="GO:0034775">
    <property type="term" value="P:glutathione transmembrane transport"/>
    <property type="evidence" value="ECO:0007669"/>
    <property type="project" value="InterPro"/>
</dbReference>
<dbReference type="GO" id="GO:0005886">
    <property type="term" value="C:plasma membrane"/>
    <property type="evidence" value="ECO:0007669"/>
    <property type="project" value="UniProtKB-SubCell"/>
</dbReference>
<feature type="transmembrane region" description="Helical" evidence="8">
    <location>
        <begin position="784"/>
        <end position="803"/>
    </location>
</feature>
<evidence type="ECO:0000256" key="4">
    <source>
        <dbReference type="ARBA" id="ARBA00022840"/>
    </source>
</evidence>
<evidence type="ECO:0000256" key="6">
    <source>
        <dbReference type="ARBA" id="ARBA00023136"/>
    </source>
</evidence>
<evidence type="ECO:0000256" key="5">
    <source>
        <dbReference type="ARBA" id="ARBA00022989"/>
    </source>
</evidence>
<dbReference type="InterPro" id="IPR003593">
    <property type="entry name" value="AAA+_ATPase"/>
</dbReference>
<dbReference type="Gene3D" id="3.40.50.300">
    <property type="entry name" value="P-loop containing nucleotide triphosphate hydrolases"/>
    <property type="match status" value="2"/>
</dbReference>
<dbReference type="GO" id="GO:0045454">
    <property type="term" value="P:cell redox homeostasis"/>
    <property type="evidence" value="ECO:0007669"/>
    <property type="project" value="InterPro"/>
</dbReference>
<feature type="transmembrane region" description="Helical" evidence="8">
    <location>
        <begin position="175"/>
        <end position="195"/>
    </location>
</feature>
<keyword evidence="3" id="KW-0547">Nucleotide-binding</keyword>